<sequence length="195" mass="21574">MGVLVLPDGLVAVEARRLLQQLDDRVEDVLLEAGVKLDPGHGGDRLARDGHHADMDVGQRLRDSGYRLTPQRQLVWDVLRHARGHLTAEEIHERVSETVPDFNVASVYRTLSLLSELDLVQEVNLGDGKGHWEIAHSDEDFHLVCRGCATVEHHTGDLVERLRGHLGEQHGFVAEQVDIVVHGVCEACRTGEATG</sequence>
<dbReference type="GO" id="GO:0008270">
    <property type="term" value="F:zinc ion binding"/>
    <property type="evidence" value="ECO:0007669"/>
    <property type="project" value="TreeGrafter"/>
</dbReference>
<feature type="binding site" evidence="8">
    <location>
        <position position="160"/>
    </location>
    <ligand>
        <name>Fe cation</name>
        <dbReference type="ChEBI" id="CHEBI:24875"/>
    </ligand>
</feature>
<dbReference type="AlphaFoldDB" id="A0A411YGE7"/>
<evidence type="ECO:0000256" key="7">
    <source>
        <dbReference type="PIRSR" id="PIRSR602481-1"/>
    </source>
</evidence>
<reference evidence="9 10" key="1">
    <citation type="submission" date="2019-01" db="EMBL/GenBank/DDBJ databases">
        <title>Egibacter rhizosphaerae EGI 80759T.</title>
        <authorList>
            <person name="Chen D.-D."/>
            <person name="Tian Y."/>
            <person name="Jiao J.-Y."/>
            <person name="Zhang X.-T."/>
            <person name="Zhang Y.-G."/>
            <person name="Zhang Y."/>
            <person name="Xiao M."/>
            <person name="Shu W.-S."/>
            <person name="Li W.-J."/>
        </authorList>
    </citation>
    <scope>NUCLEOTIDE SEQUENCE [LARGE SCALE GENOMIC DNA]</scope>
    <source>
        <strain evidence="9 10">EGI 80759</strain>
    </source>
</reference>
<dbReference type="SUPFAM" id="SSF46785">
    <property type="entry name" value="Winged helix' DNA-binding domain"/>
    <property type="match status" value="1"/>
</dbReference>
<feature type="binding site" evidence="7">
    <location>
        <position position="145"/>
    </location>
    <ligand>
        <name>Zn(2+)</name>
        <dbReference type="ChEBI" id="CHEBI:29105"/>
    </ligand>
</feature>
<keyword evidence="6" id="KW-0804">Transcription</keyword>
<dbReference type="GO" id="GO:1900376">
    <property type="term" value="P:regulation of secondary metabolite biosynthetic process"/>
    <property type="evidence" value="ECO:0007669"/>
    <property type="project" value="TreeGrafter"/>
</dbReference>
<evidence type="ECO:0000313" key="10">
    <source>
        <dbReference type="Proteomes" id="UP000291469"/>
    </source>
</evidence>
<accession>A0A411YGE7</accession>
<keyword evidence="8" id="KW-0408">Iron</keyword>
<dbReference type="GO" id="GO:0045892">
    <property type="term" value="P:negative regulation of DNA-templated transcription"/>
    <property type="evidence" value="ECO:0007669"/>
    <property type="project" value="TreeGrafter"/>
</dbReference>
<keyword evidence="3 7" id="KW-0862">Zinc</keyword>
<comment type="cofactor">
    <cofactor evidence="7">
        <name>Zn(2+)</name>
        <dbReference type="ChEBI" id="CHEBI:29105"/>
    </cofactor>
    <text evidence="7">Binds 1 zinc ion per subunit.</text>
</comment>
<protein>
    <submittedName>
        <fullName evidence="9">Transcriptional repressor</fullName>
    </submittedName>
</protein>
<dbReference type="InterPro" id="IPR036390">
    <property type="entry name" value="WH_DNA-bd_sf"/>
</dbReference>
<feature type="binding site" evidence="7">
    <location>
        <position position="185"/>
    </location>
    <ligand>
        <name>Zn(2+)</name>
        <dbReference type="ChEBI" id="CHEBI:29105"/>
    </ligand>
</feature>
<evidence type="ECO:0000256" key="6">
    <source>
        <dbReference type="ARBA" id="ARBA00023163"/>
    </source>
</evidence>
<dbReference type="InterPro" id="IPR043135">
    <property type="entry name" value="Fur_C"/>
</dbReference>
<dbReference type="Pfam" id="PF01475">
    <property type="entry name" value="FUR"/>
    <property type="match status" value="1"/>
</dbReference>
<proteinExistence type="inferred from homology"/>
<dbReference type="InterPro" id="IPR002481">
    <property type="entry name" value="FUR"/>
</dbReference>
<evidence type="ECO:0000313" key="9">
    <source>
        <dbReference type="EMBL" id="QBI20237.1"/>
    </source>
</evidence>
<keyword evidence="2" id="KW-0678">Repressor</keyword>
<keyword evidence="5" id="KW-0238">DNA-binding</keyword>
<organism evidence="9 10">
    <name type="scientific">Egibacter rhizosphaerae</name>
    <dbReference type="NCBI Taxonomy" id="1670831"/>
    <lineage>
        <taxon>Bacteria</taxon>
        <taxon>Bacillati</taxon>
        <taxon>Actinomycetota</taxon>
        <taxon>Nitriliruptoria</taxon>
        <taxon>Egibacterales</taxon>
        <taxon>Egibacteraceae</taxon>
        <taxon>Egibacter</taxon>
    </lineage>
</organism>
<keyword evidence="4" id="KW-0805">Transcription regulation</keyword>
<dbReference type="Gene3D" id="1.10.10.10">
    <property type="entry name" value="Winged helix-like DNA-binding domain superfamily/Winged helix DNA-binding domain"/>
    <property type="match status" value="1"/>
</dbReference>
<comment type="cofactor">
    <cofactor evidence="8">
        <name>Mn(2+)</name>
        <dbReference type="ChEBI" id="CHEBI:29035"/>
    </cofactor>
    <cofactor evidence="8">
        <name>Fe(2+)</name>
        <dbReference type="ChEBI" id="CHEBI:29033"/>
    </cofactor>
    <text evidence="8">Binds 1 Mn(2+) or Fe(2+) ion per subunit.</text>
</comment>
<dbReference type="CDD" id="cd07153">
    <property type="entry name" value="Fur_like"/>
    <property type="match status" value="1"/>
</dbReference>
<keyword evidence="7" id="KW-0479">Metal-binding</keyword>
<dbReference type="GO" id="GO:0000976">
    <property type="term" value="F:transcription cis-regulatory region binding"/>
    <property type="evidence" value="ECO:0007669"/>
    <property type="project" value="TreeGrafter"/>
</dbReference>
<feature type="binding site" evidence="7">
    <location>
        <position position="148"/>
    </location>
    <ligand>
        <name>Zn(2+)</name>
        <dbReference type="ChEBI" id="CHEBI:29105"/>
    </ligand>
</feature>
<dbReference type="Proteomes" id="UP000291469">
    <property type="component" value="Chromosome"/>
</dbReference>
<evidence type="ECO:0000256" key="4">
    <source>
        <dbReference type="ARBA" id="ARBA00023015"/>
    </source>
</evidence>
<comment type="similarity">
    <text evidence="1">Belongs to the Fur family.</text>
</comment>
<keyword evidence="10" id="KW-1185">Reference proteome</keyword>
<feature type="binding site" evidence="7">
    <location>
        <position position="188"/>
    </location>
    <ligand>
        <name>Zn(2+)</name>
        <dbReference type="ChEBI" id="CHEBI:29105"/>
    </ligand>
</feature>
<evidence type="ECO:0000256" key="3">
    <source>
        <dbReference type="ARBA" id="ARBA00022833"/>
    </source>
</evidence>
<name>A0A411YGE7_9ACTN</name>
<dbReference type="PANTHER" id="PTHR33202:SF7">
    <property type="entry name" value="FERRIC UPTAKE REGULATION PROTEIN"/>
    <property type="match status" value="1"/>
</dbReference>
<dbReference type="OrthoDB" id="8659436at2"/>
<dbReference type="EMBL" id="CP036402">
    <property type="protein sequence ID" value="QBI20237.1"/>
    <property type="molecule type" value="Genomic_DNA"/>
</dbReference>
<dbReference type="Gene3D" id="3.30.1490.190">
    <property type="match status" value="1"/>
</dbReference>
<evidence type="ECO:0000256" key="2">
    <source>
        <dbReference type="ARBA" id="ARBA00022491"/>
    </source>
</evidence>
<dbReference type="KEGG" id="erz:ER308_12130"/>
<dbReference type="GO" id="GO:0003700">
    <property type="term" value="F:DNA-binding transcription factor activity"/>
    <property type="evidence" value="ECO:0007669"/>
    <property type="project" value="InterPro"/>
</dbReference>
<gene>
    <name evidence="9" type="ORF">ER308_12130</name>
</gene>
<evidence type="ECO:0000256" key="1">
    <source>
        <dbReference type="ARBA" id="ARBA00007957"/>
    </source>
</evidence>
<evidence type="ECO:0000256" key="5">
    <source>
        <dbReference type="ARBA" id="ARBA00023125"/>
    </source>
</evidence>
<evidence type="ECO:0000256" key="8">
    <source>
        <dbReference type="PIRSR" id="PIRSR602481-2"/>
    </source>
</evidence>
<dbReference type="InterPro" id="IPR036388">
    <property type="entry name" value="WH-like_DNA-bd_sf"/>
</dbReference>
<dbReference type="PANTHER" id="PTHR33202">
    <property type="entry name" value="ZINC UPTAKE REGULATION PROTEIN"/>
    <property type="match status" value="1"/>
</dbReference>